<feature type="compositionally biased region" description="Basic and acidic residues" evidence="6">
    <location>
        <begin position="632"/>
        <end position="642"/>
    </location>
</feature>
<evidence type="ECO:0000259" key="8">
    <source>
        <dbReference type="Pfam" id="PF22494"/>
    </source>
</evidence>
<dbReference type="InterPro" id="IPR003995">
    <property type="entry name" value="RTX_toxin_determinant-A"/>
</dbReference>
<dbReference type="InterPro" id="IPR015943">
    <property type="entry name" value="WD40/YVTN_repeat-like_dom_sf"/>
</dbReference>
<dbReference type="InterPro" id="IPR055188">
    <property type="entry name" value="Choice_anch_I"/>
</dbReference>
<dbReference type="InterPro" id="IPR011048">
    <property type="entry name" value="Haem_d1_sf"/>
</dbReference>
<proteinExistence type="predicted"/>
<keyword evidence="4" id="KW-0843">Virulence</keyword>
<evidence type="ECO:0000256" key="4">
    <source>
        <dbReference type="ARBA" id="ARBA00023026"/>
    </source>
</evidence>
<dbReference type="GO" id="GO:0003824">
    <property type="term" value="F:catalytic activity"/>
    <property type="evidence" value="ECO:0007669"/>
    <property type="project" value="InterPro"/>
</dbReference>
<dbReference type="InterPro" id="IPR011045">
    <property type="entry name" value="N2O_reductase_N"/>
</dbReference>
<feature type="domain" description="Choice-of-anchor I" evidence="8">
    <location>
        <begin position="262"/>
        <end position="725"/>
    </location>
</feature>
<dbReference type="SUPFAM" id="SSF50974">
    <property type="entry name" value="Nitrous oxide reductase, N-terminal domain"/>
    <property type="match status" value="1"/>
</dbReference>
<protein>
    <submittedName>
        <fullName evidence="9">Uncharacterized protein</fullName>
    </submittedName>
</protein>
<dbReference type="PANTHER" id="PTHR42834">
    <property type="entry name" value="ENDONUCLEASE/EXONUCLEASE/PHOSPHATASE FAMILY PROTEIN (AFU_ORTHOLOGUE AFUA_3G09210)"/>
    <property type="match status" value="1"/>
</dbReference>
<keyword evidence="2" id="KW-0800">Toxin</keyword>
<dbReference type="Gene3D" id="2.130.10.10">
    <property type="entry name" value="YVTN repeat-like/Quinoprotein amine dehydrogenase"/>
    <property type="match status" value="1"/>
</dbReference>
<evidence type="ECO:0000256" key="3">
    <source>
        <dbReference type="ARBA" id="ARBA00022737"/>
    </source>
</evidence>
<evidence type="ECO:0000256" key="6">
    <source>
        <dbReference type="SAM" id="MobiDB-lite"/>
    </source>
</evidence>
<dbReference type="Pfam" id="PF22494">
    <property type="entry name" value="choice_anch_I"/>
    <property type="match status" value="1"/>
</dbReference>
<dbReference type="PRINTS" id="PR00313">
    <property type="entry name" value="CABNDNGRPT"/>
</dbReference>
<evidence type="ECO:0000256" key="2">
    <source>
        <dbReference type="ARBA" id="ARBA00022656"/>
    </source>
</evidence>
<organism evidence="9 10">
    <name type="scientific">Albimonas pacifica</name>
    <dbReference type="NCBI Taxonomy" id="1114924"/>
    <lineage>
        <taxon>Bacteria</taxon>
        <taxon>Pseudomonadati</taxon>
        <taxon>Pseudomonadota</taxon>
        <taxon>Alphaproteobacteria</taxon>
        <taxon>Rhodobacterales</taxon>
        <taxon>Paracoccaceae</taxon>
        <taxon>Albimonas</taxon>
    </lineage>
</organism>
<dbReference type="SUPFAM" id="SSF56219">
    <property type="entry name" value="DNase I-like"/>
    <property type="match status" value="1"/>
</dbReference>
<dbReference type="NCBIfam" id="NF038117">
    <property type="entry name" value="choice_anch_I"/>
    <property type="match status" value="1"/>
</dbReference>
<dbReference type="Pfam" id="PF19580">
    <property type="entry name" value="Exo_endo_phos_3"/>
    <property type="match status" value="1"/>
</dbReference>
<name>A0A1I3MK37_9RHOB</name>
<dbReference type="InterPro" id="IPR036691">
    <property type="entry name" value="Endo/exonu/phosph_ase_sf"/>
</dbReference>
<keyword evidence="10" id="KW-1185">Reference proteome</keyword>
<evidence type="ECO:0000256" key="5">
    <source>
        <dbReference type="ARBA" id="ARBA00023136"/>
    </source>
</evidence>
<feature type="domain" description="Endonuclease/exonuclease/phosphatase" evidence="7">
    <location>
        <begin position="1116"/>
        <end position="1292"/>
    </location>
</feature>
<dbReference type="Gene3D" id="3.60.10.10">
    <property type="entry name" value="Endonuclease/exonuclease/phosphatase"/>
    <property type="match status" value="1"/>
</dbReference>
<comment type="subcellular location">
    <subcellularLocation>
        <location evidence="1">Membrane</location>
    </subcellularLocation>
</comment>
<dbReference type="Proteomes" id="UP000199377">
    <property type="component" value="Unassembled WGS sequence"/>
</dbReference>
<gene>
    <name evidence="9" type="ORF">SAMN05216258_111143</name>
</gene>
<dbReference type="GO" id="GO:0090729">
    <property type="term" value="F:toxin activity"/>
    <property type="evidence" value="ECO:0007669"/>
    <property type="project" value="UniProtKB-KW"/>
</dbReference>
<dbReference type="Pfam" id="PF00353">
    <property type="entry name" value="HemolysinCabind"/>
    <property type="match status" value="2"/>
</dbReference>
<dbReference type="STRING" id="1114924.SAMN05216258_111143"/>
<evidence type="ECO:0000313" key="9">
    <source>
        <dbReference type="EMBL" id="SFI97387.1"/>
    </source>
</evidence>
<sequence length="1466" mass="152514">MPVAVLPTPSAPTAVGGTVVASSLTGAADVNLVSYANAFTDAFSSSGDGAQIYDRDASASIPFAVLDDSLATFPADALGIVDDTNLDPFFGVTDTVNGDNPTGEVEATWVFDIAGQDDLSVSLDLGAMGDFEADDAFAFEVSIDDGPATTLFEAVADEDGALTYRLAGGAEIALDDPLTVEGIALSNELTQFAKAIEGTGSQLTLTFRGATDGGSEAFAFQNIVVRSGATIEQPGAGIEAPTPSGSVRLAPVWRHDSGVGEGGSEVVQFDAGKLALTNGENDSVDVLDAADGSLLLSIDLTALEGYAGVQSVDIKNGLIAAAIARAPVEMTIFGETTMVSQPGFVAIFDAETGALISTADVGNLPDMLTFTDDGTQILVAGEGEKNEESDNDDDPLGTVAVIDVTDPAAPASTILDFIAFNGFEDLARDNGVRIAPGVNFALDMEPEYIALSPDGSTAFVTLQENNAVAVLDIASMTITEVIGLGTRDFSAPGNELDANDNGVIELENFDDLVGLFMPDAIASYEAGGQTYFVTANEGDDRGFDSARVGSLLEDGLIDPSVDTAGLERLAVSTVDGDTDGDGDIDVLHALNTRSFSIFAEDGTLVYDSGSLFETFIAANYPERFNDDDGEEGENRSDAKGPEPEAIEIGQAYGKTFAFIGLERDSGVFVMDITDPADVSLVDYMPGFGNGNLNPEVIEFIPQEQSATGFAQIAVSYEVSGTTMLFNLLPDEASIGQIQGAGHMSAFEGMTVKTTGIVTAVDTNGFYLQDPTGDGDDATSDAIFVFTGGAPSVVVGDEAAVTGTVTEYVAGAGNLALTELTSPTVEVLSSGNALPAAIVVGQNGRPIPSQIISEDELPVNLNEDAVDFDPATDAIDFWESLEGMRVTVEGGAVIAPTNRFDETWVVSDEGEGTTPGLTDRGVLQINADADGYGDLNPERIQIQYDGGLLPEGFEAPTLNVGDALSDVTGVVGYDFGNYQIAVTDAFTVEAPSDNAPEVSSLAGGGDKLSVATFNVLNLTSATGTGDSDDDDAAQILALARQIVENLNAPDILGLQEIQDNSGVSDGLMDGIVAADETLQALVDAIAALGGPTYSFIDSDYGVEQSHGGVPGGNIRNAYLYNAERVELVASQTLDAEALAAYGVTDPDAFAGTREPLLATFRFQGEEITLINNHFPSRSGSDPIFGAEQPFEQGGEADREAAAKAVNEVVDAIVAADPDAKVVVLGDLNTFEFTDEVAEDLAGTGLDKVLTHLAEFADPQDVWSYIFDGNAQALDHILATANLLGGVEVDYVHVNADQAEQASDHDPVLALFDFGFVPGERIVGGNGKQELVGTAGDDFIYGRNGKDLLKGLGGNDELYGGRGKDELRGGAGDDLLVGGLGKDLMIGGGGEDVFVVQRKGGWDELADFEAGVDLIRVEGFDASVGLEDVSFKVHKKKDFAWVRVDNDKVAKVASDDFDALSADDLFFA</sequence>
<evidence type="ECO:0000256" key="1">
    <source>
        <dbReference type="ARBA" id="ARBA00004370"/>
    </source>
</evidence>
<dbReference type="PRINTS" id="PR01488">
    <property type="entry name" value="RTXTOXINA"/>
</dbReference>
<dbReference type="PROSITE" id="PS00330">
    <property type="entry name" value="HEMOLYSIN_CALCIUM"/>
    <property type="match status" value="2"/>
</dbReference>
<keyword evidence="5" id="KW-0472">Membrane</keyword>
<dbReference type="SUPFAM" id="SSF51004">
    <property type="entry name" value="C-terminal (heme d1) domain of cytochrome cd1-nitrite reductase"/>
    <property type="match status" value="1"/>
</dbReference>
<feature type="region of interest" description="Disordered" evidence="6">
    <location>
        <begin position="622"/>
        <end position="643"/>
    </location>
</feature>
<dbReference type="CDD" id="cd10283">
    <property type="entry name" value="MnuA_DNase1-like"/>
    <property type="match status" value="1"/>
</dbReference>
<evidence type="ECO:0000259" key="7">
    <source>
        <dbReference type="Pfam" id="PF19580"/>
    </source>
</evidence>
<dbReference type="InterPro" id="IPR011049">
    <property type="entry name" value="Serralysin-like_metalloprot_C"/>
</dbReference>
<accession>A0A1I3MK37</accession>
<dbReference type="CDD" id="cd04486">
    <property type="entry name" value="YhcR_OBF_like"/>
    <property type="match status" value="1"/>
</dbReference>
<keyword evidence="3" id="KW-0677">Repeat</keyword>
<reference evidence="9 10" key="1">
    <citation type="submission" date="2016-10" db="EMBL/GenBank/DDBJ databases">
        <authorList>
            <person name="de Groot N.N."/>
        </authorList>
    </citation>
    <scope>NUCLEOTIDE SEQUENCE [LARGE SCALE GENOMIC DNA]</scope>
    <source>
        <strain evidence="9 10">CGMCC 1.11030</strain>
    </source>
</reference>
<dbReference type="PANTHER" id="PTHR42834:SF1">
    <property type="entry name" value="ENDONUCLEASE_EXONUCLEASE_PHOSPHATASE FAMILY PROTEIN (AFU_ORTHOLOGUE AFUA_3G09210)"/>
    <property type="match status" value="1"/>
</dbReference>
<dbReference type="GO" id="GO:0005509">
    <property type="term" value="F:calcium ion binding"/>
    <property type="evidence" value="ECO:0007669"/>
    <property type="project" value="InterPro"/>
</dbReference>
<dbReference type="InterPro" id="IPR018511">
    <property type="entry name" value="Hemolysin-typ_Ca-bd_CS"/>
</dbReference>
<dbReference type="EMBL" id="FOQH01000011">
    <property type="protein sequence ID" value="SFI97387.1"/>
    <property type="molecule type" value="Genomic_DNA"/>
</dbReference>
<dbReference type="InterPro" id="IPR005135">
    <property type="entry name" value="Endo/exonuclease/phosphatase"/>
</dbReference>
<dbReference type="InterPro" id="IPR001343">
    <property type="entry name" value="Hemolysn_Ca-bd"/>
</dbReference>
<dbReference type="GO" id="GO:0005576">
    <property type="term" value="C:extracellular region"/>
    <property type="evidence" value="ECO:0007669"/>
    <property type="project" value="InterPro"/>
</dbReference>
<dbReference type="Gene3D" id="2.150.10.10">
    <property type="entry name" value="Serralysin-like metalloprotease, C-terminal"/>
    <property type="match status" value="1"/>
</dbReference>
<dbReference type="GO" id="GO:0016020">
    <property type="term" value="C:membrane"/>
    <property type="evidence" value="ECO:0007669"/>
    <property type="project" value="UniProtKB-SubCell"/>
</dbReference>
<dbReference type="SUPFAM" id="SSF51120">
    <property type="entry name" value="beta-Roll"/>
    <property type="match status" value="1"/>
</dbReference>
<evidence type="ECO:0000313" key="10">
    <source>
        <dbReference type="Proteomes" id="UP000199377"/>
    </source>
</evidence>